<dbReference type="RefSeq" id="XP_019645761.1">
    <property type="nucleotide sequence ID" value="XM_019790202.1"/>
</dbReference>
<evidence type="ECO:0000313" key="2">
    <source>
        <dbReference type="Proteomes" id="UP000515135"/>
    </source>
</evidence>
<evidence type="ECO:0000256" key="1">
    <source>
        <dbReference type="SAM" id="MobiDB-lite"/>
    </source>
</evidence>
<gene>
    <name evidence="3" type="primary">LOC109486373</name>
</gene>
<keyword evidence="2" id="KW-1185">Reference proteome</keyword>
<dbReference type="PANTHER" id="PTHR34914:SF1">
    <property type="entry name" value="LYMPHOCYTE EXPANSION MOLECULE"/>
    <property type="match status" value="1"/>
</dbReference>
<organism evidence="2 3">
    <name type="scientific">Branchiostoma belcheri</name>
    <name type="common">Amphioxus</name>
    <dbReference type="NCBI Taxonomy" id="7741"/>
    <lineage>
        <taxon>Eukaryota</taxon>
        <taxon>Metazoa</taxon>
        <taxon>Chordata</taxon>
        <taxon>Cephalochordata</taxon>
        <taxon>Leptocardii</taxon>
        <taxon>Amphioxiformes</taxon>
        <taxon>Branchiostomatidae</taxon>
        <taxon>Branchiostoma</taxon>
    </lineage>
</organism>
<dbReference type="Proteomes" id="UP000515135">
    <property type="component" value="Unplaced"/>
</dbReference>
<dbReference type="InterPro" id="IPR033557">
    <property type="entry name" value="CIMAP2"/>
</dbReference>
<evidence type="ECO:0000313" key="3">
    <source>
        <dbReference type="RefSeq" id="XP_019645761.1"/>
    </source>
</evidence>
<dbReference type="OrthoDB" id="6275292at2759"/>
<protein>
    <submittedName>
        <fullName evidence="3">Lymphocyte expansion molecule-like</fullName>
    </submittedName>
</protein>
<dbReference type="GeneID" id="109486373"/>
<accession>A0A6P5AUW8</accession>
<sequence>MAKKNFTGAPFGVQTARFDVAAVHPKSKKPGTFTQVPYDKYSTTELKRKLGPGVYEVYPIIGAFSQQQVEERADGPGWERAYETQRMAALPHLLNRDHWERKQRQKKMLGPGTYEVHALDFVNALDKKPASVRGIIQTKEQRFRECVKSEETPGPGTYGKGGIPAAAKEEKAQESASRVGLLSSGAPSSRTLPIVGTDLAPGRYERKSFTEELSDRMVSKRGPYDLFTGERNKPITVGHFAVPKTANLGPGEYELKSFLMKWSDEHNTHKGKFSKLAQHPKIPGDRIYCHTLSQCPRPEGTPGPGTHSPKEIPTASAHHLPPFKSSAERFDKRANKFFLGSTNPVGPGRYEVRRWERAQHVNANSSVFNSKTSRQQSLSRKKFMNERIRMKDVRVQDRVFIVEPQTPDTYLMNMNQPQAIAVA</sequence>
<dbReference type="KEGG" id="bbel:109486373"/>
<proteinExistence type="predicted"/>
<reference evidence="3" key="1">
    <citation type="submission" date="2025-08" db="UniProtKB">
        <authorList>
            <consortium name="RefSeq"/>
        </authorList>
    </citation>
    <scope>IDENTIFICATION</scope>
    <source>
        <tissue evidence="3">Gonad</tissue>
    </source>
</reference>
<name>A0A6P5AUW8_BRABE</name>
<dbReference type="PANTHER" id="PTHR34914">
    <property type="entry name" value="LYMPHOCYTE EXPANSION MOLECULE"/>
    <property type="match status" value="1"/>
</dbReference>
<dbReference type="AlphaFoldDB" id="A0A6P5AUW8"/>
<feature type="region of interest" description="Disordered" evidence="1">
    <location>
        <begin position="148"/>
        <end position="172"/>
    </location>
</feature>